<dbReference type="AlphaFoldDB" id="A0A3E3DZ78"/>
<keyword evidence="3" id="KW-0732">Signal</keyword>
<dbReference type="SUPFAM" id="SSF52058">
    <property type="entry name" value="L domain-like"/>
    <property type="match status" value="1"/>
</dbReference>
<evidence type="ECO:0000313" key="6">
    <source>
        <dbReference type="Proteomes" id="UP000261212"/>
    </source>
</evidence>
<reference evidence="5 6" key="1">
    <citation type="submission" date="2018-08" db="EMBL/GenBank/DDBJ databases">
        <title>A genome reference for cultivated species of the human gut microbiota.</title>
        <authorList>
            <person name="Zou Y."/>
            <person name="Xue W."/>
            <person name="Luo G."/>
        </authorList>
    </citation>
    <scope>NUCLEOTIDE SEQUENCE [LARGE SCALE GENOMIC DNA]</scope>
    <source>
        <strain evidence="5 6">AM25-6</strain>
    </source>
</reference>
<dbReference type="RefSeq" id="WP_117532270.1">
    <property type="nucleotide sequence ID" value="NZ_QUSM01000003.1"/>
</dbReference>
<gene>
    <name evidence="5" type="ORF">DW687_07440</name>
</gene>
<dbReference type="Pfam" id="PF13306">
    <property type="entry name" value="LRR_5"/>
    <property type="match status" value="2"/>
</dbReference>
<comment type="caution">
    <text evidence="5">The sequence shown here is derived from an EMBL/GenBank/DDBJ whole genome shotgun (WGS) entry which is preliminary data.</text>
</comment>
<feature type="region of interest" description="Disordered" evidence="1">
    <location>
        <begin position="47"/>
        <end position="103"/>
    </location>
</feature>
<feature type="compositionally biased region" description="Basic and acidic residues" evidence="1">
    <location>
        <begin position="90"/>
        <end position="103"/>
    </location>
</feature>
<feature type="transmembrane region" description="Helical" evidence="2">
    <location>
        <begin position="1124"/>
        <end position="1144"/>
    </location>
</feature>
<sequence length="1149" mass="127084">MNNYLKKLLGVMLTSLFFISVNVTPIFAESLVNDDIKINDNITEKKDGISSSSNDIDENTNQDKITDYGNNKIKEENEDDSVKNNLSENSLKENDKNNTKEVNKTKKYSLSSINDYAVPSESDYNFSSGKITGLNSSYINGLSDEQKLNIRLEIPESINGIAVTSIGDNAFKASNYANCKITYLDLSNCSNLTSIGSWAFYSDTVMEGNLVFPNTLTTISDHAFDGCKSLSGSLTIPDSVTTLGIYAFSGCSSMTGRLTLSNNLALIQNYAFYNSGFTGELIIPNGVSSINNSAFRQSNSYDGFTKAVIPEGVTVIDATAFSYQNALSKVILPKSSLTKINTSAFRYTGLTGAFVIPDSVQTIAATAFASTKLTTIYIPDNEYSVLSGYVASSTFSSCNNLTAIVCSSSNYTNIYNTLASSDKPKLGYPVTVTFNDGDNGSYDSIERLYNHALNFVQNEDDTYSIDTSYELPKVTGNESKKWAFSSTALEGVNVSTKVTSSTLYAIEPLADPTFSFSDHIDAVYDGNAHIMKVTAHHPLYKPIGEAETGDVVFYYTWRYSTITSSSNELAGYDKNEFSITNVREPRFAISCDVTIQSCIVNGTKATVFNTQKHSFSILLKQAEPIVNPIFDNKVDMTVTKDLPEIKLSDNDTKGVISWDEGQTIKEGLNEYNWTFIPENNIHGISDYKTVTGSAKIEGVDKKDFIINISSGEHGKVSHMGNTIVTQGDDFTLTFTPDKGYKLGSLKLDDNDVTSEVKDDKYTLRNVQKNYDIKVSFVKLCCNDVEDMIDHLPDVHNNNELTESEIDDVLDTKLNYETLDDNSKESLTYEKKQELCEALLKVPQIDLEVKNINKEININDSSLLLDNLTSDDIKILKDDPDTKISMSLDIKKVNSNNSYQNIINKSVKDIDISNYYDISIKKDVISAGGNNKSLIISNLSYPIKLSFDIPKELLSSKNTLREFFIIRLHEENGIQSVDMLKDEDDIEGTVTVSSDKFSVYALSYKDNETVSKFTVKASASKHGSISPKGNVEVKKGESKTFYINPDKGYKVDYILVDGEKCKAEEKYTFKNIDKDHSIKAVFKSIGSEMVSVSDNSKNTNNNKLNTNGIYTDKINTVDTSDSSNIFLYAGICIASLIAILAIIIYKKKHI</sequence>
<evidence type="ECO:0000256" key="2">
    <source>
        <dbReference type="SAM" id="Phobius"/>
    </source>
</evidence>
<dbReference type="Gene3D" id="3.80.10.10">
    <property type="entry name" value="Ribonuclease Inhibitor"/>
    <property type="match status" value="2"/>
</dbReference>
<dbReference type="Proteomes" id="UP000261212">
    <property type="component" value="Unassembled WGS sequence"/>
</dbReference>
<organism evidence="5 6">
    <name type="scientific">Anaerofustis stercorihominis</name>
    <dbReference type="NCBI Taxonomy" id="214853"/>
    <lineage>
        <taxon>Bacteria</taxon>
        <taxon>Bacillati</taxon>
        <taxon>Bacillota</taxon>
        <taxon>Clostridia</taxon>
        <taxon>Eubacteriales</taxon>
        <taxon>Eubacteriaceae</taxon>
        <taxon>Anaerofustis</taxon>
    </lineage>
</organism>
<feature type="domain" description="Bacterial repeat" evidence="4">
    <location>
        <begin position="707"/>
        <end position="769"/>
    </location>
</feature>
<dbReference type="InterPro" id="IPR032675">
    <property type="entry name" value="LRR_dom_sf"/>
</dbReference>
<dbReference type="EMBL" id="QUSM01000003">
    <property type="protein sequence ID" value="RGD74582.1"/>
    <property type="molecule type" value="Genomic_DNA"/>
</dbReference>
<keyword evidence="2" id="KW-1133">Transmembrane helix</keyword>
<feature type="domain" description="Bacterial repeat" evidence="4">
    <location>
        <begin position="1013"/>
        <end position="1084"/>
    </location>
</feature>
<evidence type="ECO:0000313" key="5">
    <source>
        <dbReference type="EMBL" id="RGD74582.1"/>
    </source>
</evidence>
<feature type="signal peptide" evidence="3">
    <location>
        <begin position="1"/>
        <end position="28"/>
    </location>
</feature>
<dbReference type="Pfam" id="PF18998">
    <property type="entry name" value="Flg_new_2"/>
    <property type="match status" value="2"/>
</dbReference>
<name>A0A3E3DZ78_9FIRM</name>
<evidence type="ECO:0000259" key="4">
    <source>
        <dbReference type="Pfam" id="PF18998"/>
    </source>
</evidence>
<accession>A0A3E3DZ78</accession>
<evidence type="ECO:0000256" key="1">
    <source>
        <dbReference type="SAM" id="MobiDB-lite"/>
    </source>
</evidence>
<evidence type="ECO:0000256" key="3">
    <source>
        <dbReference type="SAM" id="SignalP"/>
    </source>
</evidence>
<proteinExistence type="predicted"/>
<feature type="chain" id="PRO_5017597735" evidence="3">
    <location>
        <begin position="29"/>
        <end position="1149"/>
    </location>
</feature>
<dbReference type="InterPro" id="IPR044060">
    <property type="entry name" value="Bacterial_rp_domain"/>
</dbReference>
<dbReference type="InterPro" id="IPR026906">
    <property type="entry name" value="LRR_5"/>
</dbReference>
<protein>
    <submittedName>
        <fullName evidence="5">Leucine-rich repeat domain-containing protein</fullName>
    </submittedName>
</protein>
<keyword evidence="2" id="KW-0812">Transmembrane</keyword>
<keyword evidence="2" id="KW-0472">Membrane</keyword>